<proteinExistence type="predicted"/>
<comment type="caution">
    <text evidence="1">The sequence shown here is derived from an EMBL/GenBank/DDBJ whole genome shotgun (WGS) entry which is preliminary data.</text>
</comment>
<organism evidence="1 2">
    <name type="scientific">Geodia barretti</name>
    <name type="common">Barrett's horny sponge</name>
    <dbReference type="NCBI Taxonomy" id="519541"/>
    <lineage>
        <taxon>Eukaryota</taxon>
        <taxon>Metazoa</taxon>
        <taxon>Porifera</taxon>
        <taxon>Demospongiae</taxon>
        <taxon>Heteroscleromorpha</taxon>
        <taxon>Tetractinellida</taxon>
        <taxon>Astrophorina</taxon>
        <taxon>Geodiidae</taxon>
        <taxon>Geodia</taxon>
    </lineage>
</organism>
<dbReference type="AlphaFoldDB" id="A0AA35RJP1"/>
<gene>
    <name evidence="1" type="ORF">GBAR_LOCUS8147</name>
</gene>
<evidence type="ECO:0000313" key="2">
    <source>
        <dbReference type="Proteomes" id="UP001174909"/>
    </source>
</evidence>
<feature type="non-terminal residue" evidence="1">
    <location>
        <position position="67"/>
    </location>
</feature>
<keyword evidence="2" id="KW-1185">Reference proteome</keyword>
<evidence type="ECO:0000313" key="1">
    <source>
        <dbReference type="EMBL" id="CAI8012749.1"/>
    </source>
</evidence>
<name>A0AA35RJP1_GEOBA</name>
<protein>
    <submittedName>
        <fullName evidence="1">Uncharacterized protein</fullName>
    </submittedName>
</protein>
<sequence length="67" mass="7703">MEVKLGTHVYYIVLLTTTTTNNLRHFSLKLVLHSSNLLTAAHMEMKCGMHIISMTTTRIFSSIIKFY</sequence>
<reference evidence="1" key="1">
    <citation type="submission" date="2023-03" db="EMBL/GenBank/DDBJ databases">
        <authorList>
            <person name="Steffen K."/>
            <person name="Cardenas P."/>
        </authorList>
    </citation>
    <scope>NUCLEOTIDE SEQUENCE</scope>
</reference>
<dbReference type="EMBL" id="CASHTH010001212">
    <property type="protein sequence ID" value="CAI8012749.1"/>
    <property type="molecule type" value="Genomic_DNA"/>
</dbReference>
<accession>A0AA35RJP1</accession>
<dbReference type="Proteomes" id="UP001174909">
    <property type="component" value="Unassembled WGS sequence"/>
</dbReference>